<comment type="caution">
    <text evidence="2">The sequence shown here is derived from an EMBL/GenBank/DDBJ whole genome shotgun (WGS) entry which is preliminary data.</text>
</comment>
<gene>
    <name evidence="2" type="ORF">ElyMa_005273800</name>
</gene>
<feature type="region of interest" description="Disordered" evidence="1">
    <location>
        <begin position="26"/>
        <end position="101"/>
    </location>
</feature>
<protein>
    <submittedName>
        <fullName evidence="2">Uncharacterized protein</fullName>
    </submittedName>
</protein>
<evidence type="ECO:0000313" key="3">
    <source>
        <dbReference type="Proteomes" id="UP000762676"/>
    </source>
</evidence>
<organism evidence="2 3">
    <name type="scientific">Elysia marginata</name>
    <dbReference type="NCBI Taxonomy" id="1093978"/>
    <lineage>
        <taxon>Eukaryota</taxon>
        <taxon>Metazoa</taxon>
        <taxon>Spiralia</taxon>
        <taxon>Lophotrochozoa</taxon>
        <taxon>Mollusca</taxon>
        <taxon>Gastropoda</taxon>
        <taxon>Heterobranchia</taxon>
        <taxon>Euthyneura</taxon>
        <taxon>Panpulmonata</taxon>
        <taxon>Sacoglossa</taxon>
        <taxon>Placobranchoidea</taxon>
        <taxon>Plakobranchidae</taxon>
        <taxon>Elysia</taxon>
    </lineage>
</organism>
<feature type="compositionally biased region" description="Basic and acidic residues" evidence="1">
    <location>
        <begin position="33"/>
        <end position="55"/>
    </location>
</feature>
<sequence>MLTWASVSGIELDALNWLQGGTSLDCNSARLGKNNDVKKLQTQDRHRPREDESHHCYHRQTVARERTAGKGCDGEGDGDIDDNDDDDDDDDEEEEEEEEEK</sequence>
<dbReference type="Proteomes" id="UP000762676">
    <property type="component" value="Unassembled WGS sequence"/>
</dbReference>
<reference evidence="2 3" key="1">
    <citation type="journal article" date="2021" name="Elife">
        <title>Chloroplast acquisition without the gene transfer in kleptoplastic sea slugs, Plakobranchus ocellatus.</title>
        <authorList>
            <person name="Maeda T."/>
            <person name="Takahashi S."/>
            <person name="Yoshida T."/>
            <person name="Shimamura S."/>
            <person name="Takaki Y."/>
            <person name="Nagai Y."/>
            <person name="Toyoda A."/>
            <person name="Suzuki Y."/>
            <person name="Arimoto A."/>
            <person name="Ishii H."/>
            <person name="Satoh N."/>
            <person name="Nishiyama T."/>
            <person name="Hasebe M."/>
            <person name="Maruyama T."/>
            <person name="Minagawa J."/>
            <person name="Obokata J."/>
            <person name="Shigenobu S."/>
        </authorList>
    </citation>
    <scope>NUCLEOTIDE SEQUENCE [LARGE SCALE GENOMIC DNA]</scope>
</reference>
<name>A0AAV4JXF6_9GAST</name>
<evidence type="ECO:0000256" key="1">
    <source>
        <dbReference type="SAM" id="MobiDB-lite"/>
    </source>
</evidence>
<dbReference type="EMBL" id="BMAT01010524">
    <property type="protein sequence ID" value="GFS27483.1"/>
    <property type="molecule type" value="Genomic_DNA"/>
</dbReference>
<feature type="compositionally biased region" description="Acidic residues" evidence="1">
    <location>
        <begin position="74"/>
        <end position="101"/>
    </location>
</feature>
<dbReference type="AlphaFoldDB" id="A0AAV4JXF6"/>
<accession>A0AAV4JXF6</accession>
<evidence type="ECO:0000313" key="2">
    <source>
        <dbReference type="EMBL" id="GFS27483.1"/>
    </source>
</evidence>
<proteinExistence type="predicted"/>
<keyword evidence="3" id="KW-1185">Reference proteome</keyword>